<organism evidence="2 3">
    <name type="scientific">Balneicella halophila</name>
    <dbReference type="NCBI Taxonomy" id="1537566"/>
    <lineage>
        <taxon>Bacteria</taxon>
        <taxon>Pseudomonadati</taxon>
        <taxon>Bacteroidota</taxon>
        <taxon>Bacteroidia</taxon>
        <taxon>Bacteroidales</taxon>
        <taxon>Balneicellaceae</taxon>
        <taxon>Balneicella</taxon>
    </lineage>
</organism>
<dbReference type="OrthoDB" id="5975840at2"/>
<keyword evidence="1" id="KW-0472">Membrane</keyword>
<dbReference type="AlphaFoldDB" id="A0A7L4UMF3"/>
<evidence type="ECO:0000256" key="1">
    <source>
        <dbReference type="SAM" id="Phobius"/>
    </source>
</evidence>
<feature type="transmembrane region" description="Helical" evidence="1">
    <location>
        <begin position="111"/>
        <end position="130"/>
    </location>
</feature>
<keyword evidence="1" id="KW-1133">Transmembrane helix</keyword>
<protein>
    <recommendedName>
        <fullName evidence="4">VanZ like protein</fullName>
    </recommendedName>
</protein>
<dbReference type="Proteomes" id="UP000251835">
    <property type="component" value="Unassembled WGS sequence"/>
</dbReference>
<feature type="transmembrane region" description="Helical" evidence="1">
    <location>
        <begin position="84"/>
        <end position="105"/>
    </location>
</feature>
<feature type="transmembrane region" description="Helical" evidence="1">
    <location>
        <begin position="53"/>
        <end position="77"/>
    </location>
</feature>
<dbReference type="RefSeq" id="WP_116497027.1">
    <property type="nucleotide sequence ID" value="NZ_QENZ01000006.1"/>
</dbReference>
<dbReference type="EMBL" id="QENZ01000006">
    <property type="protein sequence ID" value="PVX49406.1"/>
    <property type="molecule type" value="Genomic_DNA"/>
</dbReference>
<evidence type="ECO:0000313" key="2">
    <source>
        <dbReference type="EMBL" id="PVX49406.1"/>
    </source>
</evidence>
<gene>
    <name evidence="2" type="ORF">C7377_1823</name>
</gene>
<keyword evidence="3" id="KW-1185">Reference proteome</keyword>
<proteinExistence type="predicted"/>
<feature type="transmembrane region" description="Helical" evidence="1">
    <location>
        <begin position="12"/>
        <end position="33"/>
    </location>
</feature>
<sequence>MELDKIIKSLKFFPKIWTALSFLLLLLINLTLFFGRNFENIRIGSLLKIMPDFYNHISNFSLCFIIYITIGYVGVMFGMTFKHLILIGAFILFLTLIIELLIPFLNTPDKTDAVFGILGVFLGFGFLYVIKNYGLKKTNYKK</sequence>
<accession>A0A7L4UMF3</accession>
<name>A0A7L4UMF3_BALHA</name>
<comment type="caution">
    <text evidence="2">The sequence shown here is derived from an EMBL/GenBank/DDBJ whole genome shotgun (WGS) entry which is preliminary data.</text>
</comment>
<keyword evidence="1" id="KW-0812">Transmembrane</keyword>
<reference evidence="2 3" key="1">
    <citation type="submission" date="2018-05" db="EMBL/GenBank/DDBJ databases">
        <title>Genomic Encyclopedia of Type Strains, Phase IV (KMG-IV): sequencing the most valuable type-strain genomes for metagenomic binning, comparative biology and taxonomic classification.</title>
        <authorList>
            <person name="Goeker M."/>
        </authorList>
    </citation>
    <scope>NUCLEOTIDE SEQUENCE [LARGE SCALE GENOMIC DNA]</scope>
    <source>
        <strain evidence="2 3">DSM 28579</strain>
    </source>
</reference>
<evidence type="ECO:0008006" key="4">
    <source>
        <dbReference type="Google" id="ProtNLM"/>
    </source>
</evidence>
<evidence type="ECO:0000313" key="3">
    <source>
        <dbReference type="Proteomes" id="UP000251835"/>
    </source>
</evidence>